<reference evidence="1 2" key="1">
    <citation type="submission" date="2018-01" db="EMBL/GenBank/DDBJ databases">
        <title>Complete genome sequence of Flavivirga eckloniae ECD14 isolated from seaweed Ecklonia cava.</title>
        <authorList>
            <person name="Lee J.H."/>
            <person name="Baik K.S."/>
            <person name="Seong C.N."/>
        </authorList>
    </citation>
    <scope>NUCLEOTIDE SEQUENCE [LARGE SCALE GENOMIC DNA]</scope>
    <source>
        <strain evidence="1 2">ECD14</strain>
    </source>
</reference>
<dbReference type="AlphaFoldDB" id="A0A2K9PNG9"/>
<dbReference type="Proteomes" id="UP000235826">
    <property type="component" value="Chromosome"/>
</dbReference>
<protein>
    <submittedName>
        <fullName evidence="1">Uncharacterized protein</fullName>
    </submittedName>
</protein>
<evidence type="ECO:0000313" key="2">
    <source>
        <dbReference type="Proteomes" id="UP000235826"/>
    </source>
</evidence>
<dbReference type="OrthoDB" id="1454762at2"/>
<name>A0A2K9PNG9_9FLAO</name>
<dbReference type="RefSeq" id="WP_102755268.1">
    <property type="nucleotide sequence ID" value="NZ_CP025791.1"/>
</dbReference>
<sequence>MKKLFGTKKGCMFAAAKTGSVPGGKVHRNTLLVVVGKEVKIFFRKKNKKALRERKKGFIFAPAKRGNGVWERQKKVHRHIESTA</sequence>
<keyword evidence="2" id="KW-1185">Reference proteome</keyword>
<dbReference type="EMBL" id="CP025791">
    <property type="protein sequence ID" value="AUP78613.1"/>
    <property type="molecule type" value="Genomic_DNA"/>
</dbReference>
<organism evidence="1 2">
    <name type="scientific">Flavivirga eckloniae</name>
    <dbReference type="NCBI Taxonomy" id="1803846"/>
    <lineage>
        <taxon>Bacteria</taxon>
        <taxon>Pseudomonadati</taxon>
        <taxon>Bacteroidota</taxon>
        <taxon>Flavobacteriia</taxon>
        <taxon>Flavobacteriales</taxon>
        <taxon>Flavobacteriaceae</taxon>
        <taxon>Flavivirga</taxon>
    </lineage>
</organism>
<proteinExistence type="predicted"/>
<evidence type="ECO:0000313" key="1">
    <source>
        <dbReference type="EMBL" id="AUP78613.1"/>
    </source>
</evidence>
<accession>A0A2K9PNG9</accession>
<gene>
    <name evidence="1" type="ORF">C1H87_07785</name>
</gene>
<dbReference type="KEGG" id="fek:C1H87_07785"/>